<dbReference type="AlphaFoldDB" id="A0A7L3N2B7"/>
<feature type="region of interest" description="Disordered" evidence="1">
    <location>
        <begin position="16"/>
        <end position="76"/>
    </location>
</feature>
<dbReference type="Pfam" id="PF15244">
    <property type="entry name" value="HSD3"/>
    <property type="match status" value="1"/>
</dbReference>
<comment type="caution">
    <text evidence="2">The sequence shown here is derived from an EMBL/GenBank/DDBJ whole genome shotgun (WGS) entry which is preliminary data.</text>
</comment>
<dbReference type="Proteomes" id="UP000579904">
    <property type="component" value="Unassembled WGS sequence"/>
</dbReference>
<accession>A0A7L3N2B7</accession>
<sequence>LEAEDKDFLFPCARQTPCLSSPALSPYGERALGHSSPGKLARKDSQNPSNASSSNSSVRTASTRRKRSGHSSSCSTGSFVNISHSQRCQGIKSKVCCGDLLHRHSEFFTDSRKPFTPRTLISDAKPFLSDYRYYTPARKKRRNHSKQHVEAQTQTDVISFPSADKASETEVMTEQQEIKLKAEERRYTVDEPEREIAASPYSFLRCLIYSRRDCLKQGCLLSIQLLLGP</sequence>
<reference evidence="2 3" key="1">
    <citation type="submission" date="2019-09" db="EMBL/GenBank/DDBJ databases">
        <title>Bird 10,000 Genomes (B10K) Project - Family phase.</title>
        <authorList>
            <person name="Zhang G."/>
        </authorList>
    </citation>
    <scope>NUCLEOTIDE SEQUENCE [LARGE SCALE GENOMIC DNA]</scope>
    <source>
        <strain evidence="2">OUT-0002</strain>
    </source>
</reference>
<dbReference type="GO" id="GO:0120200">
    <property type="term" value="C:rod photoreceptor outer segment"/>
    <property type="evidence" value="ECO:0007669"/>
    <property type="project" value="TreeGrafter"/>
</dbReference>
<dbReference type="GO" id="GO:0036064">
    <property type="term" value="C:ciliary basal body"/>
    <property type="evidence" value="ECO:0007669"/>
    <property type="project" value="TreeGrafter"/>
</dbReference>
<dbReference type="PANTHER" id="PTHR14917:SF2">
    <property type="entry name" value="SPERMATOGENESIS-ASSOCIATED PROTEIN 7"/>
    <property type="match status" value="1"/>
</dbReference>
<feature type="non-terminal residue" evidence="2">
    <location>
        <position position="229"/>
    </location>
</feature>
<dbReference type="InterPro" id="IPR029357">
    <property type="entry name" value="SPATA7"/>
</dbReference>
<dbReference type="OrthoDB" id="6263678at2759"/>
<proteinExistence type="predicted"/>
<keyword evidence="3" id="KW-1185">Reference proteome</keyword>
<dbReference type="GO" id="GO:0120206">
    <property type="term" value="C:photoreceptor distal connecting cilium"/>
    <property type="evidence" value="ECO:0007669"/>
    <property type="project" value="TreeGrafter"/>
</dbReference>
<name>A0A7L3N2B7_9AVES</name>
<dbReference type="EMBL" id="VZUB01002480">
    <property type="protein sequence ID" value="NXU73099.1"/>
    <property type="molecule type" value="Genomic_DNA"/>
</dbReference>
<feature type="non-terminal residue" evidence="2">
    <location>
        <position position="1"/>
    </location>
</feature>
<dbReference type="GO" id="GO:0005930">
    <property type="term" value="C:axoneme"/>
    <property type="evidence" value="ECO:0007669"/>
    <property type="project" value="TreeGrafter"/>
</dbReference>
<dbReference type="GO" id="GO:0000226">
    <property type="term" value="P:microtubule cytoskeleton organization"/>
    <property type="evidence" value="ECO:0007669"/>
    <property type="project" value="TreeGrafter"/>
</dbReference>
<evidence type="ECO:0000313" key="2">
    <source>
        <dbReference type="EMBL" id="NXU73099.1"/>
    </source>
</evidence>
<organism evidence="2 3">
    <name type="scientific">Oreotrochilus melanogaster</name>
    <dbReference type="NCBI Taxonomy" id="689266"/>
    <lineage>
        <taxon>Eukaryota</taxon>
        <taxon>Metazoa</taxon>
        <taxon>Chordata</taxon>
        <taxon>Craniata</taxon>
        <taxon>Vertebrata</taxon>
        <taxon>Euteleostomi</taxon>
        <taxon>Archelosauria</taxon>
        <taxon>Archosauria</taxon>
        <taxon>Dinosauria</taxon>
        <taxon>Saurischia</taxon>
        <taxon>Theropoda</taxon>
        <taxon>Coelurosauria</taxon>
        <taxon>Aves</taxon>
        <taxon>Neognathae</taxon>
        <taxon>Neoaves</taxon>
        <taxon>Strisores</taxon>
        <taxon>Apodiformes</taxon>
        <taxon>Trochilidae</taxon>
        <taxon>Oreotrochilus</taxon>
    </lineage>
</organism>
<protein>
    <submittedName>
        <fullName evidence="2">SPAT7 protein</fullName>
    </submittedName>
</protein>
<feature type="compositionally biased region" description="Low complexity" evidence="1">
    <location>
        <begin position="49"/>
        <end position="61"/>
    </location>
</feature>
<dbReference type="GO" id="GO:0045494">
    <property type="term" value="P:photoreceptor cell maintenance"/>
    <property type="evidence" value="ECO:0007669"/>
    <property type="project" value="TreeGrafter"/>
</dbReference>
<gene>
    <name evidence="2" type="primary">Spata7_1</name>
    <name evidence="2" type="ORF">OREMEL_R13779</name>
</gene>
<evidence type="ECO:0000256" key="1">
    <source>
        <dbReference type="SAM" id="MobiDB-lite"/>
    </source>
</evidence>
<dbReference type="PANTHER" id="PTHR14917">
    <property type="entry name" value="SPERMATOGENESIS-ASSOCIATED PROTEIN 7"/>
    <property type="match status" value="1"/>
</dbReference>
<evidence type="ECO:0000313" key="3">
    <source>
        <dbReference type="Proteomes" id="UP000579904"/>
    </source>
</evidence>